<name>A0A8X7S5Q0_BRACI</name>
<keyword evidence="3" id="KW-1185">Reference proteome</keyword>
<dbReference type="EMBL" id="JAAMPC010000007">
    <property type="protein sequence ID" value="KAG2301523.1"/>
    <property type="molecule type" value="Genomic_DNA"/>
</dbReference>
<dbReference type="AlphaFoldDB" id="A0A8X7S5Q0"/>
<protein>
    <submittedName>
        <fullName evidence="2">Uncharacterized protein</fullName>
    </submittedName>
</protein>
<accession>A0A8X7S5Q0</accession>
<dbReference type="OrthoDB" id="1108706at2759"/>
<evidence type="ECO:0000313" key="2">
    <source>
        <dbReference type="EMBL" id="KAG2301523.1"/>
    </source>
</evidence>
<gene>
    <name evidence="2" type="ORF">Bca52824_030174</name>
</gene>
<proteinExistence type="predicted"/>
<dbReference type="Proteomes" id="UP000886595">
    <property type="component" value="Unassembled WGS sequence"/>
</dbReference>
<comment type="caution">
    <text evidence="2">The sequence shown here is derived from an EMBL/GenBank/DDBJ whole genome shotgun (WGS) entry which is preliminary data.</text>
</comment>
<reference evidence="2 3" key="1">
    <citation type="submission" date="2020-02" db="EMBL/GenBank/DDBJ databases">
        <authorList>
            <person name="Ma Q."/>
            <person name="Huang Y."/>
            <person name="Song X."/>
            <person name="Pei D."/>
        </authorList>
    </citation>
    <scope>NUCLEOTIDE SEQUENCE [LARGE SCALE GENOMIC DNA]</scope>
    <source>
        <strain evidence="2">Sxm20200214</strain>
        <tissue evidence="2">Leaf</tissue>
    </source>
</reference>
<organism evidence="2 3">
    <name type="scientific">Brassica carinata</name>
    <name type="common">Ethiopian mustard</name>
    <name type="synonym">Abyssinian cabbage</name>
    <dbReference type="NCBI Taxonomy" id="52824"/>
    <lineage>
        <taxon>Eukaryota</taxon>
        <taxon>Viridiplantae</taxon>
        <taxon>Streptophyta</taxon>
        <taxon>Embryophyta</taxon>
        <taxon>Tracheophyta</taxon>
        <taxon>Spermatophyta</taxon>
        <taxon>Magnoliopsida</taxon>
        <taxon>eudicotyledons</taxon>
        <taxon>Gunneridae</taxon>
        <taxon>Pentapetalae</taxon>
        <taxon>rosids</taxon>
        <taxon>malvids</taxon>
        <taxon>Brassicales</taxon>
        <taxon>Brassicaceae</taxon>
        <taxon>Brassiceae</taxon>
        <taxon>Brassica</taxon>
    </lineage>
</organism>
<feature type="region of interest" description="Disordered" evidence="1">
    <location>
        <begin position="374"/>
        <end position="408"/>
    </location>
</feature>
<evidence type="ECO:0000313" key="3">
    <source>
        <dbReference type="Proteomes" id="UP000886595"/>
    </source>
</evidence>
<feature type="compositionally biased region" description="Polar residues" evidence="1">
    <location>
        <begin position="379"/>
        <end position="390"/>
    </location>
</feature>
<sequence length="408" mass="45633">MARLVVMSKGEWSKSQNSVWRFEEDTTMMSHSILVRRTEEYDSLELKVRGLFNVGRQTPLVVSFQLPRWMLEPEGETSPPHTIRTKADIDMLLSVHEWNTEPRLCIVVGPQEVAKYHYICRSPFTIGRLSFLEEGVTEEQHLTRINNLMSHGRITCSEDVISEFNDPEKMMLMYRFSMEVDKARRSLDLNVDVNPTMGDHIVPTAENQPVITQPQPDANQVNANTGYTQGVEYAGISPVSVLRNSNAPMSYGGVRVGYVPYEEARYWEMRQGYYDSLMASSYALQLGRIYGVPGSEFTGYQSTDLNIVTSGDQEIPPYQLPVDVDSTASSTEFNTGVALTSQMNTSAIGTGYVHGHVISEKGETSRGVLAEYDIKGDVQETTDVKTQGAQRNEDDVVDGTPRAEQGGK</sequence>
<evidence type="ECO:0000256" key="1">
    <source>
        <dbReference type="SAM" id="MobiDB-lite"/>
    </source>
</evidence>